<dbReference type="EMBL" id="HBNS01027261">
    <property type="protein sequence ID" value="CAE4619692.1"/>
    <property type="molecule type" value="Transcribed_RNA"/>
</dbReference>
<protein>
    <submittedName>
        <fullName evidence="1">Uncharacterized protein</fullName>
    </submittedName>
</protein>
<organism evidence="1">
    <name type="scientific">Ditylum brightwellii</name>
    <dbReference type="NCBI Taxonomy" id="49249"/>
    <lineage>
        <taxon>Eukaryota</taxon>
        <taxon>Sar</taxon>
        <taxon>Stramenopiles</taxon>
        <taxon>Ochrophyta</taxon>
        <taxon>Bacillariophyta</taxon>
        <taxon>Mediophyceae</taxon>
        <taxon>Lithodesmiophycidae</taxon>
        <taxon>Lithodesmiales</taxon>
        <taxon>Lithodesmiaceae</taxon>
        <taxon>Ditylum</taxon>
    </lineage>
</organism>
<name>A0A7S4RMP7_9STRA</name>
<gene>
    <name evidence="1" type="ORF">DBRI00130_LOCUS21452</name>
</gene>
<evidence type="ECO:0000313" key="1">
    <source>
        <dbReference type="EMBL" id="CAE4619692.1"/>
    </source>
</evidence>
<sequence>MEITDERMSLSGYYKKKVFTTASSLELNDKSSSNPNKQRTVRFAQIDDSCYAPPAYLFEEDIDLIWYTIDDLKHTKIENAKIKGGYIEECTLGLEDRSITAVRHVIRAVLREQKKQKEWGIDNKEKILSTSLRFSKESRQYANERASMVETDVKSLYQEADTRPNVKKNRRSLHQGACFAMRQLKGSIKKKVVVLQK</sequence>
<dbReference type="AlphaFoldDB" id="A0A7S4RMP7"/>
<proteinExistence type="predicted"/>
<accession>A0A7S4RMP7</accession>
<reference evidence="1" key="1">
    <citation type="submission" date="2021-01" db="EMBL/GenBank/DDBJ databases">
        <authorList>
            <person name="Corre E."/>
            <person name="Pelletier E."/>
            <person name="Niang G."/>
            <person name="Scheremetjew M."/>
            <person name="Finn R."/>
            <person name="Kale V."/>
            <person name="Holt S."/>
            <person name="Cochrane G."/>
            <person name="Meng A."/>
            <person name="Brown T."/>
            <person name="Cohen L."/>
        </authorList>
    </citation>
    <scope>NUCLEOTIDE SEQUENCE</scope>
    <source>
        <strain evidence="1">GSO104</strain>
    </source>
</reference>